<proteinExistence type="predicted"/>
<dbReference type="GO" id="GO:0003730">
    <property type="term" value="F:mRNA 3'-UTR binding"/>
    <property type="evidence" value="ECO:0007669"/>
    <property type="project" value="TreeGrafter"/>
</dbReference>
<organism evidence="1 2">
    <name type="scientific">Trichostrongylus colubriformis</name>
    <name type="common">Black scour worm</name>
    <dbReference type="NCBI Taxonomy" id="6319"/>
    <lineage>
        <taxon>Eukaryota</taxon>
        <taxon>Metazoa</taxon>
        <taxon>Ecdysozoa</taxon>
        <taxon>Nematoda</taxon>
        <taxon>Chromadorea</taxon>
        <taxon>Rhabditida</taxon>
        <taxon>Rhabditina</taxon>
        <taxon>Rhabditomorpha</taxon>
        <taxon>Strongyloidea</taxon>
        <taxon>Trichostrongylidae</taxon>
        <taxon>Trichostrongylus</taxon>
    </lineage>
</organism>
<dbReference type="GO" id="GO:0005739">
    <property type="term" value="C:mitochondrion"/>
    <property type="evidence" value="ECO:0007669"/>
    <property type="project" value="TreeGrafter"/>
</dbReference>
<dbReference type="InterPro" id="IPR033490">
    <property type="entry name" value="LRP130"/>
</dbReference>
<dbReference type="PANTHER" id="PTHR46669">
    <property type="entry name" value="LEUCINE-RICH PPR MOTIF-CONTAINING PROTEIN, MITOCHONDRIAL"/>
    <property type="match status" value="1"/>
</dbReference>
<dbReference type="PANTHER" id="PTHR46669:SF3">
    <property type="entry name" value="LEUCINE-RICH PPR MOTIF-CONTAINING PROTEIN, MITOCHONDRIAL"/>
    <property type="match status" value="1"/>
</dbReference>
<dbReference type="Proteomes" id="UP001331761">
    <property type="component" value="Unassembled WGS sequence"/>
</dbReference>
<dbReference type="AlphaFoldDB" id="A0AAN8FHA8"/>
<name>A0AAN8FHA8_TRICO</name>
<evidence type="ECO:0008006" key="3">
    <source>
        <dbReference type="Google" id="ProtNLM"/>
    </source>
</evidence>
<dbReference type="EMBL" id="WIXE01007909">
    <property type="protein sequence ID" value="KAK5979866.1"/>
    <property type="molecule type" value="Genomic_DNA"/>
</dbReference>
<dbReference type="GO" id="GO:0070129">
    <property type="term" value="P:regulation of mitochondrial translation"/>
    <property type="evidence" value="ECO:0007669"/>
    <property type="project" value="TreeGrafter"/>
</dbReference>
<sequence>MCGVWQVSHHSRSTDNNVFHLGEITVVLKSIEWRGVVYSETPEKVAKLLADLKEDLTLLSDRQLSILLSTFGNGCESYVWEHGAQVSVHFSDVINYMKSTGLPVPEKILESLIYSLARGGHYKQAVASVQRFAASANEVALRSAIARAAVSRGDISIAVSTIASIPSAAKPNQISNNKYILEVLMEMLEMGEVGALQKISPYLTMEPDGSSLVEWHLNSKVMARSRRACAEGKLDMALALYGLLHPKFKNRNFELLLADALGNRIKDASHATDEIFALAKSMQENGLLRLLADLATVLFLYDSKRTPQDVMSMYPAIYVLGGRDVDLAIPALESLQDAHVRKEYATALVQQLLRKGDPLAEEKLEKLLNSGAVHSLFVSRVQKQISLLVVNSAKKEGADDERQLADNVKVKSAVATKYVVAQLQSELLQTSRARLFTVYLEKEQRVRFSPEDIAVGKKILIEKGQKEKADLLERLKKKSQTYTRWLETPLESLEKELAHIRESSGHKPAVMDAIQEVILKKIAIEKPINFVHVDRHLQLIKGSATRQSPRVFDLANQMFSTAFSAALDEKNFDVAQKLWKDRIGSQSVDTSLTYISLLVLSGRREEADAVCEDLRTSAKTITPAALQTVGDRLGEEWTMDEMRQLSQYLQEKYNLDTQQMLRIITGVRRRQLERLIEAEQLEEALQLMVEHTVESNSALGQYQLAAAAIRRGNMGILKGVFDVVKRAHGKEVAFLDLAMVLLEEGHADRAFKLLETPQLKISQGKLDYFIRRATENNRPDVLRALFTSLSQQDRASTVALNRLLVQLSRMYYKANDLAQLESLEAEIDRISFPLEQQMRIVFENIRRKRLEANDCKSV</sequence>
<comment type="caution">
    <text evidence="1">The sequence shown here is derived from an EMBL/GenBank/DDBJ whole genome shotgun (WGS) entry which is preliminary data.</text>
</comment>
<accession>A0AAN8FHA8</accession>
<evidence type="ECO:0000313" key="1">
    <source>
        <dbReference type="EMBL" id="KAK5979866.1"/>
    </source>
</evidence>
<evidence type="ECO:0000313" key="2">
    <source>
        <dbReference type="Proteomes" id="UP001331761"/>
    </source>
</evidence>
<dbReference type="GO" id="GO:0005634">
    <property type="term" value="C:nucleus"/>
    <property type="evidence" value="ECO:0007669"/>
    <property type="project" value="TreeGrafter"/>
</dbReference>
<keyword evidence="2" id="KW-1185">Reference proteome</keyword>
<reference evidence="1 2" key="1">
    <citation type="submission" date="2019-10" db="EMBL/GenBank/DDBJ databases">
        <title>Assembly and Annotation for the nematode Trichostrongylus colubriformis.</title>
        <authorList>
            <person name="Martin J."/>
        </authorList>
    </citation>
    <scope>NUCLEOTIDE SEQUENCE [LARGE SCALE GENOMIC DNA]</scope>
    <source>
        <strain evidence="1">G859</strain>
        <tissue evidence="1">Whole worm</tissue>
    </source>
</reference>
<gene>
    <name evidence="1" type="ORF">GCK32_008605</name>
</gene>
<protein>
    <recommendedName>
        <fullName evidence="3">Leucine-rich PPR motif-containing protein, mitochondrial</fullName>
    </recommendedName>
</protein>